<evidence type="ECO:0000256" key="4">
    <source>
        <dbReference type="ARBA" id="ARBA00023242"/>
    </source>
</evidence>
<dbReference type="InterPro" id="IPR001356">
    <property type="entry name" value="HD"/>
</dbReference>
<dbReference type="InterPro" id="IPR050224">
    <property type="entry name" value="TALE_homeobox"/>
</dbReference>
<evidence type="ECO:0000256" key="3">
    <source>
        <dbReference type="ARBA" id="ARBA00023155"/>
    </source>
</evidence>
<feature type="domain" description="Homeobox" evidence="8">
    <location>
        <begin position="345"/>
        <end position="408"/>
    </location>
</feature>
<dbReference type="GO" id="GO:0005634">
    <property type="term" value="C:nucleus"/>
    <property type="evidence" value="ECO:0007669"/>
    <property type="project" value="UniProtKB-SubCell"/>
</dbReference>
<dbReference type="InterPro" id="IPR009057">
    <property type="entry name" value="Homeodomain-like_sf"/>
</dbReference>
<keyword evidence="2 5" id="KW-0238">DNA-binding</keyword>
<dbReference type="InterPro" id="IPR005539">
    <property type="entry name" value="ELK_dom"/>
</dbReference>
<dbReference type="GO" id="GO:0003677">
    <property type="term" value="F:DNA binding"/>
    <property type="evidence" value="ECO:0007669"/>
    <property type="project" value="UniProtKB-UniRule"/>
</dbReference>
<accession>E4MWR9</accession>
<evidence type="ECO:0000259" key="9">
    <source>
        <dbReference type="PROSITE" id="PS51213"/>
    </source>
</evidence>
<feature type="DNA-binding region" description="Homeobox; TALE-type" evidence="5">
    <location>
        <begin position="346"/>
        <end position="409"/>
    </location>
</feature>
<dbReference type="InterPro" id="IPR005540">
    <property type="entry name" value="KNOX1"/>
</dbReference>
<evidence type="ECO:0000256" key="6">
    <source>
        <dbReference type="PROSITE-ProRule" id="PRU00559"/>
    </source>
</evidence>
<dbReference type="SMART" id="SM01188">
    <property type="entry name" value="ELK"/>
    <property type="match status" value="1"/>
</dbReference>
<feature type="region of interest" description="Disordered" evidence="7">
    <location>
        <begin position="405"/>
        <end position="434"/>
    </location>
</feature>
<evidence type="ECO:0000256" key="1">
    <source>
        <dbReference type="ARBA" id="ARBA00004123"/>
    </source>
</evidence>
<sequence>MAFHHNHLSQDLSFNHFTDQHQPPPPPPPPPQQQQQQHFQEAAPPNWLNTALLRSDNNFLNLHTATANTTAAASSSDSPSSAAAAAANQWLSRSSSSFLQRTGSNNNNNAAAASGAAVVGDVIDDVTGGAEPMIGGGEMKSGDSKNDGGAAAEGVVSWQNARHKAEILSHPLYEQLLSAHVACLRIATPVDQLPRIDAQLAQSQHVVAKYSALGAGQGLVADDKELDQFMTHYVLLLCSFKEQLQQHVRVHAMEAVMACWEIEQSLQSLTGVSPGEGMGATMSDDEDEQVESDANMFDGGLDVLGFGPLIPTESERSLMERVRQELKHELKQGYKEKIVDIREEILRKRRAGKLPGDTTSVLKAWWQSHSKWPYPTEEDKARLVQETGLQLKQINNWFINQRKRNWHSNPSSSTVLKNKRKSNAGDNSGRERFT</sequence>
<dbReference type="Pfam" id="PF03789">
    <property type="entry name" value="ELK"/>
    <property type="match status" value="1"/>
</dbReference>
<reference evidence="10" key="1">
    <citation type="journal article" date="2008" name="BMC Plant Biol.">
        <title>Large-scale collection and annotation of full-length enriched cDNAs from a model halophyte, Thellungiella halophila.</title>
        <authorList>
            <person name="Taji T."/>
            <person name="Sakurai T."/>
            <person name="Mochida K."/>
            <person name="Ishiwata A."/>
            <person name="Kurotani A."/>
            <person name="Totoki Y."/>
            <person name="Toyoda A."/>
            <person name="Sakaki Y."/>
            <person name="Seki M."/>
            <person name="Ono H."/>
            <person name="Sakata Y."/>
            <person name="Tanaka S."/>
            <person name="Shinozaki K."/>
        </authorList>
    </citation>
    <scope>NUCLEOTIDE SEQUENCE</scope>
</reference>
<dbReference type="PROSITE" id="PS51213">
    <property type="entry name" value="ELK"/>
    <property type="match status" value="1"/>
</dbReference>
<comment type="subcellular location">
    <subcellularLocation>
        <location evidence="1 5">Nucleus</location>
    </subcellularLocation>
</comment>
<dbReference type="Pfam" id="PF03791">
    <property type="entry name" value="KNOX2"/>
    <property type="match status" value="1"/>
</dbReference>
<feature type="compositionally biased region" description="Polar residues" evidence="7">
    <location>
        <begin position="407"/>
        <end position="416"/>
    </location>
</feature>
<evidence type="ECO:0000259" key="8">
    <source>
        <dbReference type="PROSITE" id="PS50071"/>
    </source>
</evidence>
<dbReference type="Gene3D" id="1.10.10.60">
    <property type="entry name" value="Homeodomain-like"/>
    <property type="match status" value="1"/>
</dbReference>
<organism evidence="10">
    <name type="scientific">Eutrema halophilum</name>
    <name type="common">Salt cress</name>
    <name type="synonym">Sisymbrium halophilum</name>
    <dbReference type="NCBI Taxonomy" id="98038"/>
    <lineage>
        <taxon>Eukaryota</taxon>
        <taxon>Viridiplantae</taxon>
        <taxon>Streptophyta</taxon>
        <taxon>Embryophyta</taxon>
        <taxon>Tracheophyta</taxon>
        <taxon>Spermatophyta</taxon>
        <taxon>Magnoliopsida</taxon>
        <taxon>eudicotyledons</taxon>
        <taxon>Gunneridae</taxon>
        <taxon>Pentapetalae</taxon>
        <taxon>rosids</taxon>
        <taxon>malvids</taxon>
        <taxon>Brassicales</taxon>
        <taxon>Brassicaceae</taxon>
        <taxon>Eutremeae</taxon>
        <taxon>Eutrema</taxon>
    </lineage>
</organism>
<dbReference type="SMART" id="SM00389">
    <property type="entry name" value="HOX"/>
    <property type="match status" value="1"/>
</dbReference>
<evidence type="ECO:0000256" key="2">
    <source>
        <dbReference type="ARBA" id="ARBA00023125"/>
    </source>
</evidence>
<dbReference type="CDD" id="cd00086">
    <property type="entry name" value="homeodomain"/>
    <property type="match status" value="1"/>
</dbReference>
<name>E4MWR9_EUTHA</name>
<evidence type="ECO:0000256" key="5">
    <source>
        <dbReference type="PROSITE-ProRule" id="PRU00108"/>
    </source>
</evidence>
<comment type="similarity">
    <text evidence="6">Belongs to the TALE/KNOX homeobox family.</text>
</comment>
<evidence type="ECO:0000256" key="7">
    <source>
        <dbReference type="SAM" id="MobiDB-lite"/>
    </source>
</evidence>
<dbReference type="InterPro" id="IPR005541">
    <property type="entry name" value="KNOX2"/>
</dbReference>
<dbReference type="Pfam" id="PF05920">
    <property type="entry name" value="Homeobox_KN"/>
    <property type="match status" value="1"/>
</dbReference>
<proteinExistence type="evidence at transcript level"/>
<feature type="region of interest" description="Disordered" evidence="7">
    <location>
        <begin position="15"/>
        <end position="41"/>
    </location>
</feature>
<dbReference type="EMBL" id="AK352966">
    <property type="protein sequence ID" value="BAJ34052.1"/>
    <property type="molecule type" value="mRNA"/>
</dbReference>
<dbReference type="PANTHER" id="PTHR11850">
    <property type="entry name" value="HOMEOBOX PROTEIN TRANSCRIPTION FACTORS"/>
    <property type="match status" value="1"/>
</dbReference>
<dbReference type="GO" id="GO:0006355">
    <property type="term" value="P:regulation of DNA-templated transcription"/>
    <property type="evidence" value="ECO:0007669"/>
    <property type="project" value="InterPro"/>
</dbReference>
<keyword evidence="3 5" id="KW-0371">Homeobox</keyword>
<feature type="domain" description="ELK" evidence="9">
    <location>
        <begin position="325"/>
        <end position="345"/>
    </location>
</feature>
<dbReference type="AlphaFoldDB" id="E4MWR9"/>
<dbReference type="Pfam" id="PF03790">
    <property type="entry name" value="KNOX1"/>
    <property type="match status" value="1"/>
</dbReference>
<dbReference type="InterPro" id="IPR008422">
    <property type="entry name" value="KN_HD"/>
</dbReference>
<dbReference type="PROSITE" id="PS50071">
    <property type="entry name" value="HOMEOBOX_2"/>
    <property type="match status" value="1"/>
</dbReference>
<dbReference type="SUPFAM" id="SSF46689">
    <property type="entry name" value="Homeodomain-like"/>
    <property type="match status" value="1"/>
</dbReference>
<evidence type="ECO:0000313" key="10">
    <source>
        <dbReference type="EMBL" id="BAJ34052.1"/>
    </source>
</evidence>
<feature type="compositionally biased region" description="Pro residues" evidence="7">
    <location>
        <begin position="22"/>
        <end position="32"/>
    </location>
</feature>
<reference evidence="10" key="2">
    <citation type="journal article" date="2010" name="BMC Plant Biol.">
        <title>Comparative genomic analysis of 1047 completely sequenced cDNAs from an Arabidopsis-related model halophyte, Thellungiella halophila.</title>
        <authorList>
            <person name="Taji T."/>
            <person name="Komatsu K."/>
            <person name="Katori T."/>
            <person name="Kawasaki Y."/>
            <person name="Sakata Y."/>
            <person name="Tanaka S."/>
            <person name="Kobayashi M."/>
            <person name="Toyoda A."/>
            <person name="Seki M."/>
            <person name="Shinozaki K."/>
        </authorList>
    </citation>
    <scope>NUCLEOTIDE SEQUENCE</scope>
</reference>
<dbReference type="SMART" id="SM01256">
    <property type="entry name" value="KNOX2"/>
    <property type="match status" value="1"/>
</dbReference>
<dbReference type="SMART" id="SM01255">
    <property type="entry name" value="KNOX1"/>
    <property type="match status" value="1"/>
</dbReference>
<protein>
    <submittedName>
        <fullName evidence="10">mRNA, clone: RTFL01-12-H10</fullName>
    </submittedName>
</protein>
<keyword evidence="4 5" id="KW-0539">Nucleus</keyword>
<dbReference type="FunFam" id="1.10.10.60:FF:000143">
    <property type="entry name" value="homeobox protein knotted-1-like 3 isoform X1"/>
    <property type="match status" value="1"/>
</dbReference>